<evidence type="ECO:0000313" key="3">
    <source>
        <dbReference type="Proteomes" id="UP000002772"/>
    </source>
</evidence>
<dbReference type="EMBL" id="GL945017">
    <property type="protein sequence ID" value="EGN57430.1"/>
    <property type="molecule type" value="Genomic_DNA"/>
</dbReference>
<keyword evidence="1" id="KW-0812">Transmembrane</keyword>
<keyword evidence="1" id="KW-1133">Transmembrane helix</keyword>
<gene>
    <name evidence="2" type="ORF">Premu_2035</name>
</gene>
<keyword evidence="1" id="KW-0472">Membrane</keyword>
<sequence length="56" mass="6435">MLALIFLYMLIIAVVLGTVVLVLKLIGYAVLSVVLWMIFSIANLFERKKKAVRQRR</sequence>
<protein>
    <submittedName>
        <fullName evidence="2">Uncharacterized protein</fullName>
    </submittedName>
</protein>
<dbReference type="AlphaFoldDB" id="F8N7H0"/>
<proteinExistence type="predicted"/>
<name>F8N7H0_9BACT</name>
<feature type="transmembrane region" description="Helical" evidence="1">
    <location>
        <begin position="27"/>
        <end position="45"/>
    </location>
</feature>
<organism evidence="2 3">
    <name type="scientific">Hallella multisaccharivorax DSM 17128</name>
    <dbReference type="NCBI Taxonomy" id="688246"/>
    <lineage>
        <taxon>Bacteria</taxon>
        <taxon>Pseudomonadati</taxon>
        <taxon>Bacteroidota</taxon>
        <taxon>Bacteroidia</taxon>
        <taxon>Bacteroidales</taxon>
        <taxon>Prevotellaceae</taxon>
        <taxon>Hallella</taxon>
    </lineage>
</organism>
<dbReference type="RefSeq" id="WP_007574983.1">
    <property type="nucleotide sequence ID" value="NZ_BPTS01000002.1"/>
</dbReference>
<evidence type="ECO:0000256" key="1">
    <source>
        <dbReference type="SAM" id="Phobius"/>
    </source>
</evidence>
<keyword evidence="3" id="KW-1185">Reference proteome</keyword>
<accession>F8N7H0</accession>
<reference evidence="3" key="1">
    <citation type="journal article" date="2011" name="Stand. Genomic Sci.">
        <title>Non-contiguous finished genome sequence of the opportunistic oral pathogen Prevotella multisaccharivorax type strain (PPPA20).</title>
        <authorList>
            <person name="Pati A."/>
            <person name="Gronow S."/>
            <person name="Lu M."/>
            <person name="Lapidus A."/>
            <person name="Nolan M."/>
            <person name="Lucas S."/>
            <person name="Hammon N."/>
            <person name="Deshpande S."/>
            <person name="Cheng J.F."/>
            <person name="Tapia R."/>
            <person name="Han C."/>
            <person name="Goodwin L."/>
            <person name="Pitluck S."/>
            <person name="Liolios K."/>
            <person name="Pagani I."/>
            <person name="Mavromatis K."/>
            <person name="Mikhailova N."/>
            <person name="Huntemann M."/>
            <person name="Chen A."/>
            <person name="Palaniappan K."/>
            <person name="Land M."/>
            <person name="Hauser L."/>
            <person name="Detter J.C."/>
            <person name="Brambilla E.M."/>
            <person name="Rohde M."/>
            <person name="Goker M."/>
            <person name="Woyke T."/>
            <person name="Bristow J."/>
            <person name="Eisen J.A."/>
            <person name="Markowitz V."/>
            <person name="Hugenholtz P."/>
            <person name="Kyrpides N.C."/>
            <person name="Klenk H.P."/>
            <person name="Ivanova N."/>
        </authorList>
    </citation>
    <scope>NUCLEOTIDE SEQUENCE [LARGE SCALE GENOMIC DNA]</scope>
    <source>
        <strain evidence="3">DSM 17128</strain>
    </source>
</reference>
<dbReference type="HOGENOM" id="CLU_212180_0_0_10"/>
<dbReference type="Proteomes" id="UP000002772">
    <property type="component" value="Unassembled WGS sequence"/>
</dbReference>
<evidence type="ECO:0000313" key="2">
    <source>
        <dbReference type="EMBL" id="EGN57430.1"/>
    </source>
</evidence>